<reference evidence="2 3" key="1">
    <citation type="journal article" date="2024" name="G3 (Bethesda)">
        <title>Genome assembly of Hibiscus sabdariffa L. provides insights into metabolisms of medicinal natural products.</title>
        <authorList>
            <person name="Kim T."/>
        </authorList>
    </citation>
    <scope>NUCLEOTIDE SEQUENCE [LARGE SCALE GENOMIC DNA]</scope>
    <source>
        <strain evidence="2">TK-2024</strain>
        <tissue evidence="2">Old leaves</tissue>
    </source>
</reference>
<evidence type="ECO:0000313" key="3">
    <source>
        <dbReference type="Proteomes" id="UP001396334"/>
    </source>
</evidence>
<dbReference type="EMBL" id="JBBPBN010000002">
    <property type="protein sequence ID" value="KAK9044425.1"/>
    <property type="molecule type" value="Genomic_DNA"/>
</dbReference>
<dbReference type="Proteomes" id="UP001396334">
    <property type="component" value="Unassembled WGS sequence"/>
</dbReference>
<protein>
    <submittedName>
        <fullName evidence="2">Uncharacterized protein</fullName>
    </submittedName>
</protein>
<name>A0ABR2U3Y8_9ROSI</name>
<accession>A0ABR2U3Y8</accession>
<organism evidence="2 3">
    <name type="scientific">Hibiscus sabdariffa</name>
    <name type="common">roselle</name>
    <dbReference type="NCBI Taxonomy" id="183260"/>
    <lineage>
        <taxon>Eukaryota</taxon>
        <taxon>Viridiplantae</taxon>
        <taxon>Streptophyta</taxon>
        <taxon>Embryophyta</taxon>
        <taxon>Tracheophyta</taxon>
        <taxon>Spermatophyta</taxon>
        <taxon>Magnoliopsida</taxon>
        <taxon>eudicotyledons</taxon>
        <taxon>Gunneridae</taxon>
        <taxon>Pentapetalae</taxon>
        <taxon>rosids</taxon>
        <taxon>malvids</taxon>
        <taxon>Malvales</taxon>
        <taxon>Malvaceae</taxon>
        <taxon>Malvoideae</taxon>
        <taxon>Hibiscus</taxon>
    </lineage>
</organism>
<evidence type="ECO:0000256" key="1">
    <source>
        <dbReference type="SAM" id="MobiDB-lite"/>
    </source>
</evidence>
<feature type="region of interest" description="Disordered" evidence="1">
    <location>
        <begin position="1"/>
        <end position="87"/>
    </location>
</feature>
<gene>
    <name evidence="2" type="ORF">V6N11_058325</name>
</gene>
<keyword evidence="3" id="KW-1185">Reference proteome</keyword>
<evidence type="ECO:0000313" key="2">
    <source>
        <dbReference type="EMBL" id="KAK9044425.1"/>
    </source>
</evidence>
<comment type="caution">
    <text evidence="2">The sequence shown here is derived from an EMBL/GenBank/DDBJ whole genome shotgun (WGS) entry which is preliminary data.</text>
</comment>
<sequence>MEASEQTKVRKGQGSIQPFLAGANKGANAPVVQGSRSREHAPSQRQPSLLSLVDEASCTKPATPRETLNRKAAPNGIHGVHSQWITE</sequence>
<proteinExistence type="predicted"/>